<proteinExistence type="predicted"/>
<evidence type="ECO:0000313" key="2">
    <source>
        <dbReference type="Proteomes" id="UP000603640"/>
    </source>
</evidence>
<evidence type="ECO:0000313" key="1">
    <source>
        <dbReference type="EMBL" id="MBC5992705.1"/>
    </source>
</evidence>
<accession>A0A923N952</accession>
<gene>
    <name evidence="1" type="ORF">H8S84_07650</name>
</gene>
<organism evidence="1 2">
    <name type="scientific">Pontibacter cellulosilyticus</name>
    <dbReference type="NCBI Taxonomy" id="1720253"/>
    <lineage>
        <taxon>Bacteria</taxon>
        <taxon>Pseudomonadati</taxon>
        <taxon>Bacteroidota</taxon>
        <taxon>Cytophagia</taxon>
        <taxon>Cytophagales</taxon>
        <taxon>Hymenobacteraceae</taxon>
        <taxon>Pontibacter</taxon>
    </lineage>
</organism>
<name>A0A923N952_9BACT</name>
<dbReference type="EMBL" id="JACRVF010000002">
    <property type="protein sequence ID" value="MBC5992705.1"/>
    <property type="molecule type" value="Genomic_DNA"/>
</dbReference>
<keyword evidence="2" id="KW-1185">Reference proteome</keyword>
<sequence>MTPEEKERQRFINKMVSNARAIISNQVAIPLGVYKMNQIISWLEPYKKTDDVDVSIFRDYDLNVDDLPVGTERLQWNIEKLIEFEKEFDETNRIFKADVLRKCRELIDTYASNNTKESEEKEE</sequence>
<dbReference type="Proteomes" id="UP000603640">
    <property type="component" value="Unassembled WGS sequence"/>
</dbReference>
<dbReference type="RefSeq" id="WP_187066748.1">
    <property type="nucleotide sequence ID" value="NZ_JACRVF010000002.1"/>
</dbReference>
<dbReference type="AlphaFoldDB" id="A0A923N952"/>
<reference evidence="1" key="1">
    <citation type="submission" date="2020-08" db="EMBL/GenBank/DDBJ databases">
        <title>Pontibacter sp. SD6 16S ribosomal RNA gene Genome sequencing and assembly.</title>
        <authorList>
            <person name="Kang M."/>
        </authorList>
    </citation>
    <scope>NUCLEOTIDE SEQUENCE</scope>
    <source>
        <strain evidence="1">SD6</strain>
    </source>
</reference>
<protein>
    <recommendedName>
        <fullName evidence="3">DUF2489 domain-containing protein</fullName>
    </recommendedName>
</protein>
<comment type="caution">
    <text evidence="1">The sequence shown here is derived from an EMBL/GenBank/DDBJ whole genome shotgun (WGS) entry which is preliminary data.</text>
</comment>
<evidence type="ECO:0008006" key="3">
    <source>
        <dbReference type="Google" id="ProtNLM"/>
    </source>
</evidence>